<proteinExistence type="predicted"/>
<evidence type="ECO:0000313" key="2">
    <source>
        <dbReference type="Proteomes" id="UP001163324"/>
    </source>
</evidence>
<protein>
    <submittedName>
        <fullName evidence="1">Uncharacterized protein</fullName>
    </submittedName>
</protein>
<gene>
    <name evidence="1" type="ORF">N3K66_005313</name>
</gene>
<dbReference type="Proteomes" id="UP001163324">
    <property type="component" value="Chromosome 5"/>
</dbReference>
<evidence type="ECO:0000313" key="1">
    <source>
        <dbReference type="EMBL" id="KAI9898852.1"/>
    </source>
</evidence>
<dbReference type="EMBL" id="CM047944">
    <property type="protein sequence ID" value="KAI9898852.1"/>
    <property type="molecule type" value="Genomic_DNA"/>
</dbReference>
<organism evidence="1 2">
    <name type="scientific">Trichothecium roseum</name>
    <dbReference type="NCBI Taxonomy" id="47278"/>
    <lineage>
        <taxon>Eukaryota</taxon>
        <taxon>Fungi</taxon>
        <taxon>Dikarya</taxon>
        <taxon>Ascomycota</taxon>
        <taxon>Pezizomycotina</taxon>
        <taxon>Sordariomycetes</taxon>
        <taxon>Hypocreomycetidae</taxon>
        <taxon>Hypocreales</taxon>
        <taxon>Hypocreales incertae sedis</taxon>
        <taxon>Trichothecium</taxon>
    </lineage>
</organism>
<name>A0ACC0UXH3_9HYPO</name>
<sequence length="143" mass="15124">MLFSVAAVATTLLALAEARIIGIQVPKTIKPGEDFEAVIVSENYIQTVYDVAIAFGYYNGDGYPDTLGRPADSFYLGPEESNQLNNFNKTVAIPEDAAAGEGVVTASLFSLYGASSGPTLSNYNVSVTFGDETSTEYVSSVDV</sequence>
<accession>A0ACC0UXH3</accession>
<reference evidence="1" key="1">
    <citation type="submission" date="2022-10" db="EMBL/GenBank/DDBJ databases">
        <title>Complete Genome of Trichothecium roseum strain YXFP-22015, a Plant Pathogen Isolated from Citrus.</title>
        <authorList>
            <person name="Wang Y."/>
            <person name="Zhu L."/>
        </authorList>
    </citation>
    <scope>NUCLEOTIDE SEQUENCE</scope>
    <source>
        <strain evidence="1">YXFP-22015</strain>
    </source>
</reference>
<keyword evidence="2" id="KW-1185">Reference proteome</keyword>
<comment type="caution">
    <text evidence="1">The sequence shown here is derived from an EMBL/GenBank/DDBJ whole genome shotgun (WGS) entry which is preliminary data.</text>
</comment>